<evidence type="ECO:0000256" key="7">
    <source>
        <dbReference type="PIRSR" id="PIRSR038193-1"/>
    </source>
</evidence>
<feature type="glycosylation site" description="N-linked (GlcNAc...) asparagine" evidence="8">
    <location>
        <position position="417"/>
    </location>
</feature>
<dbReference type="Gene3D" id="3.20.20.70">
    <property type="entry name" value="Aldolase class I"/>
    <property type="match status" value="1"/>
</dbReference>
<keyword evidence="5 10" id="KW-0326">Glycosidase</keyword>
<dbReference type="GO" id="GO:0005975">
    <property type="term" value="P:carbohydrate metabolic process"/>
    <property type="evidence" value="ECO:0007669"/>
    <property type="project" value="UniProtKB-UniRule"/>
</dbReference>
<evidence type="ECO:0000313" key="11">
    <source>
        <dbReference type="Ensembl" id="ENSDCDP00010018776.1"/>
    </source>
</evidence>
<evidence type="ECO:0000256" key="1">
    <source>
        <dbReference type="ARBA" id="ARBA00000251"/>
    </source>
</evidence>
<protein>
    <recommendedName>
        <fullName evidence="10">Hyaluronidase</fullName>
        <ecNumber evidence="10">3.2.1.35</ecNumber>
    </recommendedName>
</protein>
<dbReference type="AlphaFoldDB" id="A0AAY4BFN4"/>
<evidence type="ECO:0000256" key="8">
    <source>
        <dbReference type="PIRSR" id="PIRSR038193-2"/>
    </source>
</evidence>
<sequence length="495" mass="54956">MLRSCTFSSSQETLFLPSFFYKRMVGGLSCRRMLMLGLDGEERRAAKRQGCAGSTGMMRVRTTLLDLVSCCLRFVLLWRLCCGSTLPPTALPLTDGKPFEVIWNAPVNKCKQLGVPLDMSAMHAVTTPANVPNQYLTLFYKNRIGQYPYTDQKTLTQHNGGLPQKGNLSANLLKARTDVTRLIPVSSPGLAVIDWEEWLPLYDRKWDSMEVYRNLSINVTLEQKPSLTREQAAAGAKQQFQEAARGFMEETLKLGIDSRGQYLWGFYLYPDCYNYETTDLNYTGSCSETTRGLNDELVWLWNASTALYPSIYLHSSLRGRYEAALFARNQVQEARRVSALPKGPSVAPVYVFTRPVFGDQNTLYLSEVDLVRTIGESAALGAAGTIIWGSSVDFNNKASCEALSVYLNATLNPYIANVTTAAELCSGVLCRGRGRCVRKNYNSSHYLHLIPAELHDEKSRGESTGTGAPSRSQLAEFAGKFTCQCYSGQSCSTKA</sequence>
<accession>A0AAY4BFN4</accession>
<evidence type="ECO:0000256" key="3">
    <source>
        <dbReference type="ARBA" id="ARBA00022801"/>
    </source>
</evidence>
<reference evidence="11 12" key="1">
    <citation type="submission" date="2020-06" db="EMBL/GenBank/DDBJ databases">
        <authorList>
            <consortium name="Wellcome Sanger Institute Data Sharing"/>
        </authorList>
    </citation>
    <scope>NUCLEOTIDE SEQUENCE [LARGE SCALE GENOMIC DNA]</scope>
</reference>
<dbReference type="Proteomes" id="UP000694580">
    <property type="component" value="Chromosome 17"/>
</dbReference>
<comment type="catalytic activity">
    <reaction evidence="1 10">
        <text>Random hydrolysis of (1-&gt;4)-linkages between N-acetyl-beta-D-glucosamine and D-glucuronate residues in hyaluronate.</text>
        <dbReference type="EC" id="3.2.1.35"/>
    </reaction>
</comment>
<dbReference type="GO" id="GO:0030214">
    <property type="term" value="P:hyaluronan catabolic process"/>
    <property type="evidence" value="ECO:0007669"/>
    <property type="project" value="TreeGrafter"/>
</dbReference>
<dbReference type="InterPro" id="IPR013785">
    <property type="entry name" value="Aldolase_TIM"/>
</dbReference>
<feature type="disulfide bond" evidence="9">
    <location>
        <begin position="425"/>
        <end position="436"/>
    </location>
</feature>
<dbReference type="PANTHER" id="PTHR11769:SF20">
    <property type="entry name" value="HYALURONIDASE PH-20"/>
    <property type="match status" value="1"/>
</dbReference>
<evidence type="ECO:0000256" key="2">
    <source>
        <dbReference type="ARBA" id="ARBA00008871"/>
    </source>
</evidence>
<feature type="disulfide bond" evidence="9">
    <location>
        <begin position="272"/>
        <end position="286"/>
    </location>
</feature>
<comment type="similarity">
    <text evidence="2 6 10">Belongs to the glycosyl hydrolase 56 family.</text>
</comment>
<evidence type="ECO:0000256" key="10">
    <source>
        <dbReference type="RuleBase" id="RU610713"/>
    </source>
</evidence>
<proteinExistence type="inferred from homology"/>
<evidence type="ECO:0000256" key="6">
    <source>
        <dbReference type="PIRNR" id="PIRNR038193"/>
    </source>
</evidence>
<keyword evidence="12" id="KW-1185">Reference proteome</keyword>
<evidence type="ECO:0000313" key="12">
    <source>
        <dbReference type="Proteomes" id="UP000694580"/>
    </source>
</evidence>
<reference evidence="11" key="3">
    <citation type="submission" date="2025-09" db="UniProtKB">
        <authorList>
            <consortium name="Ensembl"/>
        </authorList>
    </citation>
    <scope>IDENTIFICATION</scope>
</reference>
<evidence type="ECO:0000256" key="5">
    <source>
        <dbReference type="ARBA" id="ARBA00023295"/>
    </source>
</evidence>
<dbReference type="PIRSF" id="PIRSF038193">
    <property type="entry name" value="Hyaluronidase"/>
    <property type="match status" value="1"/>
</dbReference>
<organism evidence="11 12">
    <name type="scientific">Denticeps clupeoides</name>
    <name type="common">denticle herring</name>
    <dbReference type="NCBI Taxonomy" id="299321"/>
    <lineage>
        <taxon>Eukaryota</taxon>
        <taxon>Metazoa</taxon>
        <taxon>Chordata</taxon>
        <taxon>Craniata</taxon>
        <taxon>Vertebrata</taxon>
        <taxon>Euteleostomi</taxon>
        <taxon>Actinopterygii</taxon>
        <taxon>Neopterygii</taxon>
        <taxon>Teleostei</taxon>
        <taxon>Clupei</taxon>
        <taxon>Clupeiformes</taxon>
        <taxon>Denticipitoidei</taxon>
        <taxon>Denticipitidae</taxon>
        <taxon>Denticeps</taxon>
    </lineage>
</organism>
<name>A0AAY4BFN4_9TELE</name>
<feature type="disulfide bond" evidence="9">
    <location>
        <begin position="485"/>
        <end position="491"/>
    </location>
</feature>
<gene>
    <name evidence="11" type="primary">SPAM1</name>
</gene>
<evidence type="ECO:0000256" key="4">
    <source>
        <dbReference type="ARBA" id="ARBA00023157"/>
    </source>
</evidence>
<dbReference type="EC" id="3.2.1.35" evidence="10"/>
<dbReference type="SUPFAM" id="SSF51445">
    <property type="entry name" value="(Trans)glycosidases"/>
    <property type="match status" value="1"/>
</dbReference>
<keyword evidence="3 10" id="KW-0378">Hydrolase</keyword>
<dbReference type="GO" id="GO:0004415">
    <property type="term" value="F:hyalurononglucosaminidase activity"/>
    <property type="evidence" value="ECO:0007669"/>
    <property type="project" value="UniProtKB-UniRule"/>
</dbReference>
<dbReference type="PRINTS" id="PR00846">
    <property type="entry name" value="GLHYDRLASE56"/>
</dbReference>
<dbReference type="Pfam" id="PF01630">
    <property type="entry name" value="Glyco_hydro_56"/>
    <property type="match status" value="1"/>
</dbReference>
<dbReference type="GO" id="GO:0001669">
    <property type="term" value="C:acrosomal vesicle"/>
    <property type="evidence" value="ECO:0007669"/>
    <property type="project" value="TreeGrafter"/>
</dbReference>
<dbReference type="FunFam" id="3.20.20.70:FF:000065">
    <property type="entry name" value="Hyaluronidase"/>
    <property type="match status" value="1"/>
</dbReference>
<dbReference type="GeneTree" id="ENSGT01020000230364"/>
<feature type="active site" description="Proton donor" evidence="7">
    <location>
        <position position="196"/>
    </location>
</feature>
<feature type="disulfide bond" evidence="9">
    <location>
        <begin position="430"/>
        <end position="483"/>
    </location>
</feature>
<evidence type="ECO:0000256" key="9">
    <source>
        <dbReference type="PIRSR" id="PIRSR038193-3"/>
    </source>
</evidence>
<dbReference type="Ensembl" id="ENSDCDT00010019862.1">
    <property type="protein sequence ID" value="ENSDCDP00010018776.1"/>
    <property type="gene ID" value="ENSDCDG00010008507.1"/>
</dbReference>
<reference evidence="11" key="2">
    <citation type="submission" date="2025-08" db="UniProtKB">
        <authorList>
            <consortium name="Ensembl"/>
        </authorList>
    </citation>
    <scope>IDENTIFICATION</scope>
</reference>
<feature type="disulfide bond" evidence="9">
    <location>
        <begin position="110"/>
        <end position="400"/>
    </location>
</feature>
<dbReference type="InterPro" id="IPR018155">
    <property type="entry name" value="Hyaluronidase"/>
</dbReference>
<dbReference type="InterPro" id="IPR017853">
    <property type="entry name" value="GH"/>
</dbReference>
<keyword evidence="4 9" id="KW-1015">Disulfide bond</keyword>
<dbReference type="PANTHER" id="PTHR11769">
    <property type="entry name" value="HYALURONIDASE"/>
    <property type="match status" value="1"/>
</dbReference>